<dbReference type="EMBL" id="FMHW01000004">
    <property type="protein sequence ID" value="SCL43413.1"/>
    <property type="molecule type" value="Genomic_DNA"/>
</dbReference>
<gene>
    <name evidence="1" type="ORF">GA0074692_0010</name>
    <name evidence="2" type="ORF">GA0074692_6869</name>
</gene>
<evidence type="ECO:0000313" key="3">
    <source>
        <dbReference type="Proteomes" id="UP000198959"/>
    </source>
</evidence>
<keyword evidence="3" id="KW-1185">Reference proteome</keyword>
<proteinExistence type="predicted"/>
<reference evidence="3" key="1">
    <citation type="submission" date="2016-06" db="EMBL/GenBank/DDBJ databases">
        <authorList>
            <person name="Varghese N."/>
            <person name="Submissions Spin"/>
        </authorList>
    </citation>
    <scope>NUCLEOTIDE SEQUENCE [LARGE SCALE GENOMIC DNA]</scope>
    <source>
        <strain evidence="3">DSM 43817</strain>
    </source>
</reference>
<evidence type="ECO:0000313" key="2">
    <source>
        <dbReference type="EMBL" id="SCL43413.1"/>
    </source>
</evidence>
<name>A0A1C6RGR6_9ACTN</name>
<dbReference type="EMBL" id="FMHW01000001">
    <property type="protein sequence ID" value="SCL16356.1"/>
    <property type="molecule type" value="Genomic_DNA"/>
</dbReference>
<dbReference type="Proteomes" id="UP000198959">
    <property type="component" value="Unassembled WGS sequence"/>
</dbReference>
<dbReference type="STRING" id="145854.GA0074692_0010"/>
<dbReference type="RefSeq" id="WP_091638462.1">
    <property type="nucleotide sequence ID" value="NZ_FMHW01000001.1"/>
</dbReference>
<organism evidence="1 3">
    <name type="scientific">Micromonospora pallida</name>
    <dbReference type="NCBI Taxonomy" id="145854"/>
    <lineage>
        <taxon>Bacteria</taxon>
        <taxon>Bacillati</taxon>
        <taxon>Actinomycetota</taxon>
        <taxon>Actinomycetes</taxon>
        <taxon>Micromonosporales</taxon>
        <taxon>Micromonosporaceae</taxon>
        <taxon>Micromonospora</taxon>
    </lineage>
</organism>
<evidence type="ECO:0000313" key="1">
    <source>
        <dbReference type="EMBL" id="SCL16356.1"/>
    </source>
</evidence>
<accession>A0A1C6RGR6</accession>
<reference evidence="1" key="2">
    <citation type="submission" date="2016-06" db="EMBL/GenBank/DDBJ databases">
        <authorList>
            <person name="Kjaerup R.B."/>
            <person name="Dalgaard T.S."/>
            <person name="Juul-Madsen H.R."/>
        </authorList>
    </citation>
    <scope>NUCLEOTIDE SEQUENCE [LARGE SCALE GENOMIC DNA]</scope>
    <source>
        <strain evidence="1">DSM 43817</strain>
    </source>
</reference>
<sequence>MAYATVDQLTEYIGRTPVNAQQLLDRASRDVDRALLCAVYDPEDQAVVTALRDATLEQVAANLNAGNVTGLGGGRAGGFTIGRLSVQASSDPGDRPVRIGSLWEQAWTILQAAGLTGHGPQSR</sequence>
<dbReference type="AlphaFoldDB" id="A0A1C6RGR6"/>
<protein>
    <submittedName>
        <fullName evidence="1">Uncharacterized protein</fullName>
    </submittedName>
</protein>
<dbReference type="OrthoDB" id="4236785at2"/>